<reference evidence="2 3" key="1">
    <citation type="submission" date="2018-02" db="EMBL/GenBank/DDBJ databases">
        <title>The genomes of Aspergillus section Nigri reveals drivers in fungal speciation.</title>
        <authorList>
            <consortium name="DOE Joint Genome Institute"/>
            <person name="Vesth T.C."/>
            <person name="Nybo J."/>
            <person name="Theobald S."/>
            <person name="Brandl J."/>
            <person name="Frisvad J.C."/>
            <person name="Nielsen K.F."/>
            <person name="Lyhne E.K."/>
            <person name="Kogle M.E."/>
            <person name="Kuo A."/>
            <person name="Riley R."/>
            <person name="Clum A."/>
            <person name="Nolan M."/>
            <person name="Lipzen A."/>
            <person name="Salamov A."/>
            <person name="Henrissat B."/>
            <person name="Wiebenga A."/>
            <person name="De vries R.P."/>
            <person name="Grigoriev I.V."/>
            <person name="Mortensen U.H."/>
            <person name="Andersen M.R."/>
            <person name="Baker S.E."/>
        </authorList>
    </citation>
    <scope>NUCLEOTIDE SEQUENCE [LARGE SCALE GENOMIC DNA]</scope>
    <source>
        <strain evidence="2 3">CBS 313.89</strain>
    </source>
</reference>
<evidence type="ECO:0000313" key="3">
    <source>
        <dbReference type="Proteomes" id="UP000249789"/>
    </source>
</evidence>
<dbReference type="AlphaFoldDB" id="A0A8G1RHD8"/>
<dbReference type="RefSeq" id="XP_040796879.1">
    <property type="nucleotide sequence ID" value="XM_040940077.1"/>
</dbReference>
<keyword evidence="1" id="KW-1133">Transmembrane helix</keyword>
<protein>
    <submittedName>
        <fullName evidence="2">Uncharacterized protein</fullName>
    </submittedName>
</protein>
<proteinExistence type="predicted"/>
<dbReference type="VEuPathDB" id="FungiDB:BO72DRAFT_255298"/>
<sequence length="155" mass="17799">MVDTWEKEAELLRHGDPSWRQGRFNRHLPVSDLHAGLKLAANLPRLSDFQRSSMQSYWLRLNQQHALAICLISLVRSDPSQTTNAKGPSTPSPRPTIKTIIDLSRSSHKETWRFLMTTRYHANTPTPNLITCLFAILIARIWMRVCLAVVIELRT</sequence>
<keyword evidence="1" id="KW-0472">Membrane</keyword>
<dbReference type="EMBL" id="KZ824687">
    <property type="protein sequence ID" value="RAK72869.1"/>
    <property type="molecule type" value="Genomic_DNA"/>
</dbReference>
<keyword evidence="1" id="KW-0812">Transmembrane</keyword>
<dbReference type="Proteomes" id="UP000249789">
    <property type="component" value="Unassembled WGS sequence"/>
</dbReference>
<gene>
    <name evidence="2" type="ORF">BO72DRAFT_255298</name>
</gene>
<organism evidence="2 3">
    <name type="scientific">Aspergillus fijiensis CBS 313.89</name>
    <dbReference type="NCBI Taxonomy" id="1448319"/>
    <lineage>
        <taxon>Eukaryota</taxon>
        <taxon>Fungi</taxon>
        <taxon>Dikarya</taxon>
        <taxon>Ascomycota</taxon>
        <taxon>Pezizomycotina</taxon>
        <taxon>Eurotiomycetes</taxon>
        <taxon>Eurotiomycetidae</taxon>
        <taxon>Eurotiales</taxon>
        <taxon>Aspergillaceae</taxon>
        <taxon>Aspergillus</taxon>
    </lineage>
</organism>
<name>A0A8G1RHD8_9EURO</name>
<keyword evidence="3" id="KW-1185">Reference proteome</keyword>
<accession>A0A8G1RHD8</accession>
<feature type="transmembrane region" description="Helical" evidence="1">
    <location>
        <begin position="129"/>
        <end position="151"/>
    </location>
</feature>
<evidence type="ECO:0000313" key="2">
    <source>
        <dbReference type="EMBL" id="RAK72869.1"/>
    </source>
</evidence>
<evidence type="ECO:0000256" key="1">
    <source>
        <dbReference type="SAM" id="Phobius"/>
    </source>
</evidence>
<dbReference type="GeneID" id="63857410"/>